<dbReference type="GO" id="GO:0008374">
    <property type="term" value="F:O-acyltransferase activity"/>
    <property type="evidence" value="ECO:0007669"/>
    <property type="project" value="TreeGrafter"/>
</dbReference>
<comment type="similarity">
    <text evidence="1">Belongs to the transferase hexapeptide repeat family.</text>
</comment>
<dbReference type="Proteomes" id="UP000323909">
    <property type="component" value="Unassembled WGS sequence"/>
</dbReference>
<dbReference type="PANTHER" id="PTHR23416">
    <property type="entry name" value="SIALIC ACID SYNTHASE-RELATED"/>
    <property type="match status" value="1"/>
</dbReference>
<reference evidence="3 4" key="1">
    <citation type="submission" date="2019-09" db="EMBL/GenBank/DDBJ databases">
        <title>Genomic sequencing of 4 copper resistant soil isolates.</title>
        <authorList>
            <person name="Havryliuk O."/>
        </authorList>
    </citation>
    <scope>NUCLEOTIDE SEQUENCE [LARGE SCALE GENOMIC DNA]</scope>
    <source>
        <strain evidence="3 4">UKR4</strain>
    </source>
</reference>
<proteinExistence type="inferred from homology"/>
<dbReference type="GO" id="GO:0005829">
    <property type="term" value="C:cytosol"/>
    <property type="evidence" value="ECO:0007669"/>
    <property type="project" value="TreeGrafter"/>
</dbReference>
<evidence type="ECO:0000256" key="1">
    <source>
        <dbReference type="ARBA" id="ARBA00007274"/>
    </source>
</evidence>
<dbReference type="PANTHER" id="PTHR23416:SF23">
    <property type="entry name" value="ACETYLTRANSFERASE C18B11.09C-RELATED"/>
    <property type="match status" value="1"/>
</dbReference>
<evidence type="ECO:0000256" key="2">
    <source>
        <dbReference type="ARBA" id="ARBA00022679"/>
    </source>
</evidence>
<accession>A0A5M8FIB1</accession>
<dbReference type="InterPro" id="IPR051159">
    <property type="entry name" value="Hexapeptide_acetyltransf"/>
</dbReference>
<sequence length="189" mass="21259">MILQGNDPHHSPSFSFVHRVRRQLWNMVYVLLFRPSPRPFHAWRAFLLRLFGARLGKGVHVYPRAKVWAPWNLELGDHVGIADGTNLYNMAMISIGRYSVISQGAHLCGGSHDYNSRNFQLYAKPIVLGEHVWVCADAFVTLGVCIADGVVVGARTLVIKSIAQPWTVHAGHPARQIGHRTQHLREVMP</sequence>
<comment type="caution">
    <text evidence="3">The sequence shown here is derived from an EMBL/GenBank/DDBJ whole genome shotgun (WGS) entry which is preliminary data.</text>
</comment>
<protein>
    <submittedName>
        <fullName evidence="3">Putative colanic acid biosynthesis acetyltransferase</fullName>
    </submittedName>
</protein>
<organism evidence="3 4">
    <name type="scientific">Pseudomonas veronii</name>
    <dbReference type="NCBI Taxonomy" id="76761"/>
    <lineage>
        <taxon>Bacteria</taxon>
        <taxon>Pseudomonadati</taxon>
        <taxon>Pseudomonadota</taxon>
        <taxon>Gammaproteobacteria</taxon>
        <taxon>Pseudomonadales</taxon>
        <taxon>Pseudomonadaceae</taxon>
        <taxon>Pseudomonas</taxon>
    </lineage>
</organism>
<dbReference type="CDD" id="cd05825">
    <property type="entry name" value="LbH_wcaF_like"/>
    <property type="match status" value="1"/>
</dbReference>
<dbReference type="SUPFAM" id="SSF51161">
    <property type="entry name" value="Trimeric LpxA-like enzymes"/>
    <property type="match status" value="1"/>
</dbReference>
<dbReference type="RefSeq" id="WP_150054626.1">
    <property type="nucleotide sequence ID" value="NZ_VWXT01000073.1"/>
</dbReference>
<dbReference type="InterPro" id="IPR011004">
    <property type="entry name" value="Trimer_LpxA-like_sf"/>
</dbReference>
<dbReference type="EMBL" id="VWXT01000073">
    <property type="protein sequence ID" value="KAA6184429.1"/>
    <property type="molecule type" value="Genomic_DNA"/>
</dbReference>
<evidence type="ECO:0000313" key="3">
    <source>
        <dbReference type="EMBL" id="KAA6184429.1"/>
    </source>
</evidence>
<keyword evidence="2 3" id="KW-0808">Transferase</keyword>
<gene>
    <name evidence="3" type="ORF">F3K53_06030</name>
</gene>
<dbReference type="AlphaFoldDB" id="A0A5M8FIB1"/>
<name>A0A5M8FIB1_PSEVE</name>
<dbReference type="Gene3D" id="2.160.10.10">
    <property type="entry name" value="Hexapeptide repeat proteins"/>
    <property type="match status" value="1"/>
</dbReference>
<evidence type="ECO:0000313" key="4">
    <source>
        <dbReference type="Proteomes" id="UP000323909"/>
    </source>
</evidence>